<name>A0A0H3FBB7_RAHSY</name>
<dbReference type="Gene3D" id="2.40.50.230">
    <property type="entry name" value="Gp5 N-terminal domain"/>
    <property type="match status" value="1"/>
</dbReference>
<dbReference type="InterPro" id="IPR037026">
    <property type="entry name" value="Vgr_OB-fold_dom_sf"/>
</dbReference>
<dbReference type="Gene3D" id="4.10.220.110">
    <property type="match status" value="1"/>
</dbReference>
<evidence type="ECO:0000256" key="1">
    <source>
        <dbReference type="ARBA" id="ARBA00005558"/>
    </source>
</evidence>
<dbReference type="SUPFAM" id="SSF69279">
    <property type="entry name" value="Phage tail proteins"/>
    <property type="match status" value="2"/>
</dbReference>
<dbReference type="InterPro" id="IPR006533">
    <property type="entry name" value="T6SS_Vgr_RhsGE"/>
</dbReference>
<dbReference type="Gene3D" id="2.30.110.50">
    <property type="match status" value="1"/>
</dbReference>
<dbReference type="HOGENOM" id="CLU_004121_4_0_6"/>
<feature type="domain" description="Putative type VI secretion system Rhs element associated Vgr" evidence="4">
    <location>
        <begin position="471"/>
        <end position="571"/>
    </location>
</feature>
<accession>A0A0H3FBB7</accession>
<dbReference type="Pfam" id="PF13296">
    <property type="entry name" value="T6SS_Vgr"/>
    <property type="match status" value="1"/>
</dbReference>
<dbReference type="KEGG" id="rah:Rahaq_2740"/>
<dbReference type="InterPro" id="IPR006531">
    <property type="entry name" value="Gp5/Vgr_OB"/>
</dbReference>
<dbReference type="Pfam" id="PF05954">
    <property type="entry name" value="Phage_GPD"/>
    <property type="match status" value="1"/>
</dbReference>
<organism evidence="5 6">
    <name type="scientific">Rahnella sp. (strain Y9602)</name>
    <dbReference type="NCBI Taxonomy" id="2703885"/>
    <lineage>
        <taxon>Bacteria</taxon>
        <taxon>Pseudomonadati</taxon>
        <taxon>Pseudomonadota</taxon>
        <taxon>Gammaproteobacteria</taxon>
        <taxon>Enterobacterales</taxon>
        <taxon>Yersiniaceae</taxon>
        <taxon>Rahnella</taxon>
    </lineage>
</organism>
<dbReference type="NCBIfam" id="TIGR01646">
    <property type="entry name" value="vgr_GE"/>
    <property type="match status" value="1"/>
</dbReference>
<dbReference type="AlphaFoldDB" id="A0A0H3FBB7"/>
<gene>
    <name evidence="5" type="ordered locus">Rahaq_2740</name>
</gene>
<comment type="similarity">
    <text evidence="1">Belongs to the VgrG protein family.</text>
</comment>
<dbReference type="OrthoDB" id="9762420at2"/>
<dbReference type="InterPro" id="IPR028244">
    <property type="entry name" value="T6SS_Rhs_Vgr_dom"/>
</dbReference>
<dbReference type="Proteomes" id="UP000007257">
    <property type="component" value="Chromosome"/>
</dbReference>
<dbReference type="NCBIfam" id="TIGR03361">
    <property type="entry name" value="VI_Rhs_Vgr"/>
    <property type="match status" value="1"/>
</dbReference>
<dbReference type="Pfam" id="PF10106">
    <property type="entry name" value="DUF2345"/>
    <property type="match status" value="1"/>
</dbReference>
<dbReference type="SUPFAM" id="SSF69255">
    <property type="entry name" value="gp5 N-terminal domain-like"/>
    <property type="match status" value="1"/>
</dbReference>
<evidence type="ECO:0000259" key="3">
    <source>
        <dbReference type="Pfam" id="PF10106"/>
    </source>
</evidence>
<dbReference type="eggNOG" id="COG3501">
    <property type="taxonomic scope" value="Bacteria"/>
</dbReference>
<feature type="domain" description="DUF2345" evidence="3">
    <location>
        <begin position="598"/>
        <end position="723"/>
    </location>
</feature>
<dbReference type="RefSeq" id="WP_013576042.1">
    <property type="nucleotide sequence ID" value="NC_015061.1"/>
</dbReference>
<dbReference type="Gene3D" id="3.55.50.10">
    <property type="entry name" value="Baseplate protein-like domains"/>
    <property type="match status" value="1"/>
</dbReference>
<reference evidence="5 6" key="2">
    <citation type="journal article" date="2012" name="J. Bacteriol.">
        <title>Complete Genome Sequence of Rahnella sp. Strain Y9602, a Gammaproteobacterium Isolate from Metal- and Radionuclide-Contaminated Soil.</title>
        <authorList>
            <person name="Martinez R.J."/>
            <person name="Bruce D."/>
            <person name="Detter C."/>
            <person name="Goodwin L.A."/>
            <person name="Han J."/>
            <person name="Han C.S."/>
            <person name="Held B."/>
            <person name="Land M.L."/>
            <person name="Mikhailova N."/>
            <person name="Nolan M."/>
            <person name="Pennacchio L."/>
            <person name="Pitluck S."/>
            <person name="Tapia R."/>
            <person name="Woyke T."/>
            <person name="Sobecky P.A."/>
        </authorList>
    </citation>
    <scope>NUCLEOTIDE SEQUENCE [LARGE SCALE GENOMIC DNA]</scope>
    <source>
        <strain evidence="5 6">Y9602</strain>
    </source>
</reference>
<dbReference type="EMBL" id="CP002505">
    <property type="protein sequence ID" value="ADW74343.1"/>
    <property type="molecule type" value="Genomic_DNA"/>
</dbReference>
<evidence type="ECO:0000259" key="4">
    <source>
        <dbReference type="Pfam" id="PF13296"/>
    </source>
</evidence>
<feature type="domain" description="Gp5/Type VI secretion system Vgr protein OB-fold" evidence="2">
    <location>
        <begin position="385"/>
        <end position="452"/>
    </location>
</feature>
<evidence type="ECO:0000259" key="2">
    <source>
        <dbReference type="Pfam" id="PF04717"/>
    </source>
</evidence>
<proteinExistence type="inferred from homology"/>
<protein>
    <submittedName>
        <fullName evidence="5">Rhs element Vgr protein</fullName>
    </submittedName>
</protein>
<dbReference type="InterPro" id="IPR017847">
    <property type="entry name" value="T6SS_RhsGE_Vgr_subset"/>
</dbReference>
<dbReference type="Pfam" id="PF04717">
    <property type="entry name" value="Phage_base_V"/>
    <property type="match status" value="1"/>
</dbReference>
<dbReference type="InterPro" id="IPR018769">
    <property type="entry name" value="VgrG2_DUF2345"/>
</dbReference>
<dbReference type="eggNOG" id="COG4253">
    <property type="taxonomic scope" value="Bacteria"/>
</dbReference>
<evidence type="ECO:0000313" key="6">
    <source>
        <dbReference type="Proteomes" id="UP000007257"/>
    </source>
</evidence>
<evidence type="ECO:0000313" key="5">
    <source>
        <dbReference type="EMBL" id="ADW74343.1"/>
    </source>
</evidence>
<sequence length="836" mass="93179">MDTLSRYSLDIWNSPYSLDVLNFRGEEQLSETFSYTVDVTCPEPDIGAAQMLRQFASFTMGTPFQPERVVYGVIRDFQRLSTSADETLYRLELVPRLRLLENSTNSFIFQNQSVPEVAEFILRKHGLEGQDFEFRLSHTYPDRELITQWGETDLQFIKRILAEVGIWFRFEADTRLTCEKVLFGDGPEQYQFGVTLPYCEPSGMRDGHAESVWGLKIHWNAVTGKIFKRDYNYREATTPLDVSAQVRSAAPVTGESYLYARPYREAGEDVDAAAETGAFYARIRHERKLNHQCRIFARTTGSGLAPGQVLEPQNYPFSDLPDGILITRIVAKGSRTEHFRLNIWGMAYRETIGFRPEPPARPVLSGTIPARVESPTRGDTYAWLDNQGRYRVRIDGDRASADAGYAYLWVRLAKPYGGDGYGWHMPLTDGTEVAIAFDGGDPDRPYIAAALHDSEHPDHVTGLNHTRNVLRTPSNNKLRMEDRRGEEHIKLATEYGKTQLNSGHIVDAQNAPRGEGFELRTDEHGVLRGGKGVFLSADAQPNAQGQVLDNSAAMTEIEYLQGQVKALSLAAAEASALEADIAAQIAMFSERLKPINQVVLASAPQGMALTSGEHLQLAATQNMILNAGKNADIGVIKNLTVNTGEEMGIFALKGEMSLKAGEGRVDVQAQNNRLALAAGKKVSLTAVDGDILFSAKKRITLIGGGSYLILQDGKIEYGTAGEYFRKTPHTVLTVANPVRLKMPDMRQGFTYSALYQLVDKEGDPLVNVPYRLQSAQGKKLTGYTDREGKTMPFYSSKQEEVELHVVTQKPQQTETLYYIGQVDPLEMETELREEAQ</sequence>
<reference evidence="6" key="1">
    <citation type="submission" date="2011-01" db="EMBL/GenBank/DDBJ databases">
        <title>Complete sequence of chromosome of Rahnella sp. Y9602.</title>
        <authorList>
            <consortium name="US DOE Joint Genome Institute"/>
            <person name="Lucas S."/>
            <person name="Copeland A."/>
            <person name="Lapidus A."/>
            <person name="Cheng J.-F."/>
            <person name="Goodwin L."/>
            <person name="Pitluck S."/>
            <person name="Lu M."/>
            <person name="Detter J.C."/>
            <person name="Han C."/>
            <person name="Tapia R."/>
            <person name="Land M."/>
            <person name="Hauser L."/>
            <person name="Kyrpides N."/>
            <person name="Ivanova N."/>
            <person name="Ovchinnikova G."/>
            <person name="Pagani I."/>
            <person name="Sobecky P.A."/>
            <person name="Martinez R.J."/>
            <person name="Woyke T."/>
        </authorList>
    </citation>
    <scope>NUCLEOTIDE SEQUENCE [LARGE SCALE GENOMIC DNA]</scope>
    <source>
        <strain evidence="6">Y9602</strain>
    </source>
</reference>